<feature type="region of interest" description="Disordered" evidence="1">
    <location>
        <begin position="26"/>
        <end position="55"/>
    </location>
</feature>
<name>A0A1X7TWU9_AMPQE</name>
<organism evidence="2">
    <name type="scientific">Amphimedon queenslandica</name>
    <name type="common">Sponge</name>
    <dbReference type="NCBI Taxonomy" id="400682"/>
    <lineage>
        <taxon>Eukaryota</taxon>
        <taxon>Metazoa</taxon>
        <taxon>Porifera</taxon>
        <taxon>Demospongiae</taxon>
        <taxon>Heteroscleromorpha</taxon>
        <taxon>Haplosclerida</taxon>
        <taxon>Niphatidae</taxon>
        <taxon>Amphimedon</taxon>
    </lineage>
</organism>
<evidence type="ECO:0000256" key="1">
    <source>
        <dbReference type="SAM" id="MobiDB-lite"/>
    </source>
</evidence>
<dbReference type="InParanoid" id="A0A1X7TWU9"/>
<accession>A0A1X7TWU9</accession>
<dbReference type="EnsemblMetazoa" id="Aqu2.1.19717_001">
    <property type="protein sequence ID" value="Aqu2.1.19717_001"/>
    <property type="gene ID" value="Aqu2.1.19717"/>
</dbReference>
<dbReference type="AlphaFoldDB" id="A0A1X7TWU9"/>
<evidence type="ECO:0000313" key="2">
    <source>
        <dbReference type="EnsemblMetazoa" id="Aqu2.1.19717_001"/>
    </source>
</evidence>
<protein>
    <submittedName>
        <fullName evidence="2">Uncharacterized protein</fullName>
    </submittedName>
</protein>
<reference evidence="2" key="1">
    <citation type="submission" date="2017-05" db="UniProtKB">
        <authorList>
            <consortium name="EnsemblMetazoa"/>
        </authorList>
    </citation>
    <scope>IDENTIFICATION</scope>
</reference>
<proteinExistence type="predicted"/>
<sequence>MTRDMELQIYHLYALEMEYGFLTKTNMEESEDASELPPTQPDHGDASNSTKNHLPLVEVYEQLTHHFDIESG</sequence>